<gene>
    <name evidence="1" type="ORF">EV182_007134</name>
</gene>
<organism evidence="1 2">
    <name type="scientific">Spiromyces aspiralis</name>
    <dbReference type="NCBI Taxonomy" id="68401"/>
    <lineage>
        <taxon>Eukaryota</taxon>
        <taxon>Fungi</taxon>
        <taxon>Fungi incertae sedis</taxon>
        <taxon>Zoopagomycota</taxon>
        <taxon>Kickxellomycotina</taxon>
        <taxon>Kickxellomycetes</taxon>
        <taxon>Kickxellales</taxon>
        <taxon>Kickxellaceae</taxon>
        <taxon>Spiromyces</taxon>
    </lineage>
</organism>
<feature type="non-terminal residue" evidence="1">
    <location>
        <position position="268"/>
    </location>
</feature>
<reference evidence="1" key="1">
    <citation type="submission" date="2022-06" db="EMBL/GenBank/DDBJ databases">
        <title>Phylogenomic reconstructions and comparative analyses of Kickxellomycotina fungi.</title>
        <authorList>
            <person name="Reynolds N.K."/>
            <person name="Stajich J.E."/>
            <person name="Barry K."/>
            <person name="Grigoriev I.V."/>
            <person name="Crous P."/>
            <person name="Smith M.E."/>
        </authorList>
    </citation>
    <scope>NUCLEOTIDE SEQUENCE</scope>
    <source>
        <strain evidence="1">RSA 2271</strain>
    </source>
</reference>
<evidence type="ECO:0000313" key="2">
    <source>
        <dbReference type="Proteomes" id="UP001145114"/>
    </source>
</evidence>
<sequence>MPIPAASSGSTAPYHHQLGHNGHLHHGHHPGSLAGTPNGNVYTNSSSAAHTENGTPEAGSSHDSDHGTAGAATPKSSYKRFRNSFIFFVNEQRKLRKPGDENIKNREFIQSMSEIWRTMSDDEKKPYIEMAKQDKERYESDVKKYGRLAVKKKSNKPSSPSVSAIPHGLNGPMSGKHGAMPQVMSPHGYIGGGSSVPVTPDWRQHQLGMMLGGAGPQSAHPSPHPAQQQQQQQQQQNPAHLQYMMHPQFNFNLGNGSGVLSPQAMAQA</sequence>
<evidence type="ECO:0000313" key="1">
    <source>
        <dbReference type="EMBL" id="KAJ1676980.1"/>
    </source>
</evidence>
<comment type="caution">
    <text evidence="1">The sequence shown here is derived from an EMBL/GenBank/DDBJ whole genome shotgun (WGS) entry which is preliminary data.</text>
</comment>
<keyword evidence="2" id="KW-1185">Reference proteome</keyword>
<protein>
    <submittedName>
        <fullName evidence="1">Uncharacterized protein</fullName>
    </submittedName>
</protein>
<dbReference type="EMBL" id="JAMZIH010003205">
    <property type="protein sequence ID" value="KAJ1676980.1"/>
    <property type="molecule type" value="Genomic_DNA"/>
</dbReference>
<proteinExistence type="predicted"/>
<name>A0ACC1HLU5_9FUNG</name>
<accession>A0ACC1HLU5</accession>
<dbReference type="Proteomes" id="UP001145114">
    <property type="component" value="Unassembled WGS sequence"/>
</dbReference>